<dbReference type="Proteomes" id="UP000478052">
    <property type="component" value="Unassembled WGS sequence"/>
</dbReference>
<organism evidence="1 2">
    <name type="scientific">Aphis craccivora</name>
    <name type="common">Cowpea aphid</name>
    <dbReference type="NCBI Taxonomy" id="307492"/>
    <lineage>
        <taxon>Eukaryota</taxon>
        <taxon>Metazoa</taxon>
        <taxon>Ecdysozoa</taxon>
        <taxon>Arthropoda</taxon>
        <taxon>Hexapoda</taxon>
        <taxon>Insecta</taxon>
        <taxon>Pterygota</taxon>
        <taxon>Neoptera</taxon>
        <taxon>Paraneoptera</taxon>
        <taxon>Hemiptera</taxon>
        <taxon>Sternorrhyncha</taxon>
        <taxon>Aphidomorpha</taxon>
        <taxon>Aphidoidea</taxon>
        <taxon>Aphididae</taxon>
        <taxon>Aphidini</taxon>
        <taxon>Aphis</taxon>
        <taxon>Aphis</taxon>
    </lineage>
</organism>
<dbReference type="AlphaFoldDB" id="A0A6G0ZSR8"/>
<gene>
    <name evidence="1" type="ORF">FWK35_00000885</name>
</gene>
<evidence type="ECO:0000313" key="1">
    <source>
        <dbReference type="EMBL" id="KAF0774059.1"/>
    </source>
</evidence>
<comment type="caution">
    <text evidence="1">The sequence shown here is derived from an EMBL/GenBank/DDBJ whole genome shotgun (WGS) entry which is preliminary data.</text>
</comment>
<reference evidence="1 2" key="1">
    <citation type="submission" date="2019-08" db="EMBL/GenBank/DDBJ databases">
        <title>Whole genome of Aphis craccivora.</title>
        <authorList>
            <person name="Voronova N.V."/>
            <person name="Shulinski R.S."/>
            <person name="Bandarenka Y.V."/>
            <person name="Zhorov D.G."/>
            <person name="Warner D."/>
        </authorList>
    </citation>
    <scope>NUCLEOTIDE SEQUENCE [LARGE SCALE GENOMIC DNA]</scope>
    <source>
        <strain evidence="1">180601</strain>
        <tissue evidence="1">Whole Body</tissue>
    </source>
</reference>
<sequence>MSGTVMYAHYKWCRSVIDNLDLEVDHIIRVFGLPQPTDVFWIYRNSRKLNSSSKMLSIQQECLETYETYEDVEDGLRKPRGFWRRTKKRLS</sequence>
<name>A0A6G0ZSR8_APHCR</name>
<protein>
    <submittedName>
        <fullName evidence="1">Uncharacterized protein</fullName>
    </submittedName>
</protein>
<evidence type="ECO:0000313" key="2">
    <source>
        <dbReference type="Proteomes" id="UP000478052"/>
    </source>
</evidence>
<feature type="non-terminal residue" evidence="1">
    <location>
        <position position="91"/>
    </location>
</feature>
<dbReference type="EMBL" id="VUJU01000012">
    <property type="protein sequence ID" value="KAF0774059.1"/>
    <property type="molecule type" value="Genomic_DNA"/>
</dbReference>
<keyword evidence="2" id="KW-1185">Reference proteome</keyword>
<accession>A0A6G0ZSR8</accession>
<proteinExistence type="predicted"/>